<evidence type="ECO:0000313" key="2">
    <source>
        <dbReference type="Proteomes" id="UP000318538"/>
    </source>
</evidence>
<organism evidence="1 2">
    <name type="scientific">Rubripirellula lacrimiformis</name>
    <dbReference type="NCBI Taxonomy" id="1930273"/>
    <lineage>
        <taxon>Bacteria</taxon>
        <taxon>Pseudomonadati</taxon>
        <taxon>Planctomycetota</taxon>
        <taxon>Planctomycetia</taxon>
        <taxon>Pirellulales</taxon>
        <taxon>Pirellulaceae</taxon>
        <taxon>Rubripirellula</taxon>
    </lineage>
</organism>
<dbReference type="Proteomes" id="UP000318538">
    <property type="component" value="Chromosome"/>
</dbReference>
<dbReference type="OrthoDB" id="289361at2"/>
<proteinExistence type="predicted"/>
<dbReference type="KEGG" id="rlc:K227x_23290"/>
<name>A0A517N9X9_9BACT</name>
<evidence type="ECO:0000313" key="1">
    <source>
        <dbReference type="EMBL" id="QDT03943.1"/>
    </source>
</evidence>
<keyword evidence="2" id="KW-1185">Reference proteome</keyword>
<reference evidence="1 2" key="1">
    <citation type="submission" date="2019-02" db="EMBL/GenBank/DDBJ databases">
        <title>Deep-cultivation of Planctomycetes and their phenomic and genomic characterization uncovers novel biology.</title>
        <authorList>
            <person name="Wiegand S."/>
            <person name="Jogler M."/>
            <person name="Boedeker C."/>
            <person name="Pinto D."/>
            <person name="Vollmers J."/>
            <person name="Rivas-Marin E."/>
            <person name="Kohn T."/>
            <person name="Peeters S.H."/>
            <person name="Heuer A."/>
            <person name="Rast P."/>
            <person name="Oberbeckmann S."/>
            <person name="Bunk B."/>
            <person name="Jeske O."/>
            <person name="Meyerdierks A."/>
            <person name="Storesund J.E."/>
            <person name="Kallscheuer N."/>
            <person name="Luecker S."/>
            <person name="Lage O.M."/>
            <person name="Pohl T."/>
            <person name="Merkel B.J."/>
            <person name="Hornburger P."/>
            <person name="Mueller R.-W."/>
            <person name="Bruemmer F."/>
            <person name="Labrenz M."/>
            <person name="Spormann A.M."/>
            <person name="Op den Camp H."/>
            <person name="Overmann J."/>
            <person name="Amann R."/>
            <person name="Jetten M.S.M."/>
            <person name="Mascher T."/>
            <person name="Medema M.H."/>
            <person name="Devos D.P."/>
            <person name="Kaster A.-K."/>
            <person name="Ovreas L."/>
            <person name="Rohde M."/>
            <person name="Galperin M.Y."/>
            <person name="Jogler C."/>
        </authorList>
    </citation>
    <scope>NUCLEOTIDE SEQUENCE [LARGE SCALE GENOMIC DNA]</scope>
    <source>
        <strain evidence="1 2">K22_7</strain>
    </source>
</reference>
<protein>
    <submittedName>
        <fullName evidence="1">Uncharacterized protein</fullName>
    </submittedName>
</protein>
<accession>A0A517N9X9</accession>
<gene>
    <name evidence="1" type="ORF">K227x_23290</name>
</gene>
<dbReference type="EMBL" id="CP036525">
    <property type="protein sequence ID" value="QDT03943.1"/>
    <property type="molecule type" value="Genomic_DNA"/>
</dbReference>
<dbReference type="RefSeq" id="WP_145169505.1">
    <property type="nucleotide sequence ID" value="NZ_CP036525.1"/>
</dbReference>
<dbReference type="AlphaFoldDB" id="A0A517N9X9"/>
<sequence>MWDVLTGVVLEEWFGLRLPPSKLPWGEPLHLPNDLRLLYCLDRRDARRAKADIDQHYLSLRREASCLSIFAGFGLAIRDDMERERDGLLFLSRQADHFRSLNDYLFVVQDLCDGGDAIERTEPRDAHRTQGCTQRARE</sequence>